<evidence type="ECO:0000256" key="1">
    <source>
        <dbReference type="SAM" id="MobiDB-lite"/>
    </source>
</evidence>
<evidence type="ECO:0000313" key="3">
    <source>
        <dbReference type="Proteomes" id="UP000542674"/>
    </source>
</evidence>
<dbReference type="AlphaFoldDB" id="A0A7W7WXP1"/>
<evidence type="ECO:0000313" key="2">
    <source>
        <dbReference type="EMBL" id="MBB4966843.1"/>
    </source>
</evidence>
<keyword evidence="3" id="KW-1185">Reference proteome</keyword>
<sequence length="51" mass="5321">MKWLTPKIPALSVAFDQDVGTGTGASHGSGEPRPLSGHAYEESLLGRDIAV</sequence>
<accession>A0A7W7WXP1</accession>
<proteinExistence type="predicted"/>
<reference evidence="2 3" key="1">
    <citation type="submission" date="2020-08" db="EMBL/GenBank/DDBJ databases">
        <title>Sequencing the genomes of 1000 actinobacteria strains.</title>
        <authorList>
            <person name="Klenk H.-P."/>
        </authorList>
    </citation>
    <scope>NUCLEOTIDE SEQUENCE [LARGE SCALE GENOMIC DNA]</scope>
    <source>
        <strain evidence="2 3">DSM 45084</strain>
    </source>
</reference>
<dbReference type="Proteomes" id="UP000542674">
    <property type="component" value="Unassembled WGS sequence"/>
</dbReference>
<gene>
    <name evidence="2" type="ORF">F4559_004202</name>
</gene>
<dbReference type="EMBL" id="JACHJS010000001">
    <property type="protein sequence ID" value="MBB4966843.1"/>
    <property type="molecule type" value="Genomic_DNA"/>
</dbReference>
<feature type="region of interest" description="Disordered" evidence="1">
    <location>
        <begin position="19"/>
        <end position="39"/>
    </location>
</feature>
<organism evidence="2 3">
    <name type="scientific">Saccharothrix violaceirubra</name>
    <dbReference type="NCBI Taxonomy" id="413306"/>
    <lineage>
        <taxon>Bacteria</taxon>
        <taxon>Bacillati</taxon>
        <taxon>Actinomycetota</taxon>
        <taxon>Actinomycetes</taxon>
        <taxon>Pseudonocardiales</taxon>
        <taxon>Pseudonocardiaceae</taxon>
        <taxon>Saccharothrix</taxon>
    </lineage>
</organism>
<protein>
    <submittedName>
        <fullName evidence="2">Uncharacterized protein</fullName>
    </submittedName>
</protein>
<name>A0A7W7WXP1_9PSEU</name>
<comment type="caution">
    <text evidence="2">The sequence shown here is derived from an EMBL/GenBank/DDBJ whole genome shotgun (WGS) entry which is preliminary data.</text>
</comment>